<dbReference type="PROSITE" id="PS00211">
    <property type="entry name" value="ABC_TRANSPORTER_1"/>
    <property type="match status" value="1"/>
</dbReference>
<dbReference type="SUPFAM" id="SSF52540">
    <property type="entry name" value="P-loop containing nucleoside triphosphate hydrolases"/>
    <property type="match status" value="1"/>
</dbReference>
<dbReference type="PANTHER" id="PTHR42734:SF17">
    <property type="entry name" value="METAL TRANSPORT SYSTEM ATP-BINDING PROTEIN TM_0124-RELATED"/>
    <property type="match status" value="1"/>
</dbReference>
<comment type="caution">
    <text evidence="6">The sequence shown here is derived from an EMBL/GenBank/DDBJ whole genome shotgun (WGS) entry which is preliminary data.</text>
</comment>
<feature type="domain" description="ABC transporter" evidence="5">
    <location>
        <begin position="22"/>
        <end position="253"/>
    </location>
</feature>
<dbReference type="InterPro" id="IPR050153">
    <property type="entry name" value="Metal_Ion_Import_ABC"/>
</dbReference>
<keyword evidence="4" id="KW-0067">ATP-binding</keyword>
<dbReference type="Pfam" id="PF00005">
    <property type="entry name" value="ABC_tran"/>
    <property type="match status" value="1"/>
</dbReference>
<evidence type="ECO:0000259" key="5">
    <source>
        <dbReference type="PROSITE" id="PS50893"/>
    </source>
</evidence>
<gene>
    <name evidence="6" type="ORF">CQA53_02460</name>
</gene>
<keyword evidence="3" id="KW-0547">Nucleotide-binding</keyword>
<dbReference type="GO" id="GO:0016887">
    <property type="term" value="F:ATP hydrolysis activity"/>
    <property type="evidence" value="ECO:0007669"/>
    <property type="project" value="InterPro"/>
</dbReference>
<dbReference type="InterPro" id="IPR017871">
    <property type="entry name" value="ABC_transporter-like_CS"/>
</dbReference>
<evidence type="ECO:0000256" key="2">
    <source>
        <dbReference type="ARBA" id="ARBA00022448"/>
    </source>
</evidence>
<keyword evidence="2" id="KW-0813">Transport</keyword>
<name>A0A3D8IPV4_9HELI</name>
<dbReference type="SMART" id="SM00382">
    <property type="entry name" value="AAA"/>
    <property type="match status" value="1"/>
</dbReference>
<dbReference type="RefSeq" id="WP_115542430.1">
    <property type="nucleotide sequence ID" value="NZ_NXLQ01000002.1"/>
</dbReference>
<organism evidence="6 7">
    <name type="scientific">Helicobacter didelphidarum</name>
    <dbReference type="NCBI Taxonomy" id="2040648"/>
    <lineage>
        <taxon>Bacteria</taxon>
        <taxon>Pseudomonadati</taxon>
        <taxon>Campylobacterota</taxon>
        <taxon>Epsilonproteobacteria</taxon>
        <taxon>Campylobacterales</taxon>
        <taxon>Helicobacteraceae</taxon>
        <taxon>Helicobacter</taxon>
    </lineage>
</organism>
<dbReference type="InterPro" id="IPR003439">
    <property type="entry name" value="ABC_transporter-like_ATP-bd"/>
</dbReference>
<sequence length="262" mass="30278">MQYNYMQPNSQHIKQEMQEAIISGKNISFYYKKENIFTDINFDIFHKEFLGIIGPNGGGKTTFIKLLLGLLKISSGIIAYPNPDLFMHQKDIGYVPQNTQINLNFPIMAIEVVEMGFLETRFFGFRVKKKQREKALEILQKLEIKHLAYKKINELSGGQRQRVLIARAIAGNPKLLILDEPTSNIDTQTQTEIYKLLKKINEFHTIITISHDIPITLEYASRILYINRAIYSHKVPQLTLNKNGHICEIDIFEDFASSCVRR</sequence>
<reference evidence="6 7" key="1">
    <citation type="submission" date="2018-04" db="EMBL/GenBank/DDBJ databases">
        <title>Novel Campyloabacter and Helicobacter Species and Strains.</title>
        <authorList>
            <person name="Mannion A.J."/>
            <person name="Shen Z."/>
            <person name="Fox J.G."/>
        </authorList>
    </citation>
    <scope>NUCLEOTIDE SEQUENCE [LARGE SCALE GENOMIC DNA]</scope>
    <source>
        <strain evidence="6 7">MIT 17-337</strain>
    </source>
</reference>
<protein>
    <submittedName>
        <fullName evidence="6">ABC transporter</fullName>
    </submittedName>
</protein>
<dbReference type="AlphaFoldDB" id="A0A3D8IPV4"/>
<evidence type="ECO:0000313" key="6">
    <source>
        <dbReference type="EMBL" id="RDU67133.1"/>
    </source>
</evidence>
<keyword evidence="7" id="KW-1185">Reference proteome</keyword>
<evidence type="ECO:0000256" key="4">
    <source>
        <dbReference type="ARBA" id="ARBA00022840"/>
    </source>
</evidence>
<dbReference type="InterPro" id="IPR027417">
    <property type="entry name" value="P-loop_NTPase"/>
</dbReference>
<dbReference type="Gene3D" id="3.40.50.300">
    <property type="entry name" value="P-loop containing nucleotide triphosphate hydrolases"/>
    <property type="match status" value="1"/>
</dbReference>
<dbReference type="OrthoDB" id="9806726at2"/>
<comment type="similarity">
    <text evidence="1">Belongs to the ABC transporter superfamily.</text>
</comment>
<dbReference type="CDD" id="cd03235">
    <property type="entry name" value="ABC_Metallic_Cations"/>
    <property type="match status" value="1"/>
</dbReference>
<dbReference type="EMBL" id="NXLQ01000002">
    <property type="protein sequence ID" value="RDU67133.1"/>
    <property type="molecule type" value="Genomic_DNA"/>
</dbReference>
<evidence type="ECO:0000256" key="3">
    <source>
        <dbReference type="ARBA" id="ARBA00022741"/>
    </source>
</evidence>
<evidence type="ECO:0000256" key="1">
    <source>
        <dbReference type="ARBA" id="ARBA00005417"/>
    </source>
</evidence>
<dbReference type="Proteomes" id="UP000256379">
    <property type="component" value="Unassembled WGS sequence"/>
</dbReference>
<proteinExistence type="inferred from homology"/>
<evidence type="ECO:0000313" key="7">
    <source>
        <dbReference type="Proteomes" id="UP000256379"/>
    </source>
</evidence>
<dbReference type="InterPro" id="IPR003593">
    <property type="entry name" value="AAA+_ATPase"/>
</dbReference>
<dbReference type="GO" id="GO:0005524">
    <property type="term" value="F:ATP binding"/>
    <property type="evidence" value="ECO:0007669"/>
    <property type="project" value="UniProtKB-KW"/>
</dbReference>
<dbReference type="PANTHER" id="PTHR42734">
    <property type="entry name" value="METAL TRANSPORT SYSTEM ATP-BINDING PROTEIN TM_0124-RELATED"/>
    <property type="match status" value="1"/>
</dbReference>
<dbReference type="PROSITE" id="PS50893">
    <property type="entry name" value="ABC_TRANSPORTER_2"/>
    <property type="match status" value="1"/>
</dbReference>
<accession>A0A3D8IPV4</accession>